<gene>
    <name evidence="1" type="ORF">Golob_022570</name>
</gene>
<dbReference type="AlphaFoldDB" id="A0A7J8LGV3"/>
<evidence type="ECO:0000313" key="1">
    <source>
        <dbReference type="EMBL" id="MBA0551697.1"/>
    </source>
</evidence>
<reference evidence="1 2" key="1">
    <citation type="journal article" date="2019" name="Genome Biol. Evol.">
        <title>Insights into the evolution of the New World diploid cottons (Gossypium, subgenus Houzingenia) based on genome sequencing.</title>
        <authorList>
            <person name="Grover C.E."/>
            <person name="Arick M.A. 2nd"/>
            <person name="Thrash A."/>
            <person name="Conover J.L."/>
            <person name="Sanders W.S."/>
            <person name="Peterson D.G."/>
            <person name="Frelichowski J.E."/>
            <person name="Scheffler J.A."/>
            <person name="Scheffler B.E."/>
            <person name="Wendel J.F."/>
        </authorList>
    </citation>
    <scope>NUCLEOTIDE SEQUENCE [LARGE SCALE GENOMIC DNA]</scope>
    <source>
        <strain evidence="1">157</strain>
        <tissue evidence="1">Leaf</tissue>
    </source>
</reference>
<feature type="non-terminal residue" evidence="1">
    <location>
        <position position="18"/>
    </location>
</feature>
<comment type="caution">
    <text evidence="1">The sequence shown here is derived from an EMBL/GenBank/DDBJ whole genome shotgun (WGS) entry which is preliminary data.</text>
</comment>
<proteinExistence type="predicted"/>
<dbReference type="EMBL" id="JABEZX010000003">
    <property type="protein sequence ID" value="MBA0551697.1"/>
    <property type="molecule type" value="Genomic_DNA"/>
</dbReference>
<sequence>MIRDRKSSLRLFEDPPLK</sequence>
<keyword evidence="2" id="KW-1185">Reference proteome</keyword>
<dbReference type="Proteomes" id="UP000593572">
    <property type="component" value="Unassembled WGS sequence"/>
</dbReference>
<accession>A0A7J8LGV3</accession>
<protein>
    <submittedName>
        <fullName evidence="1">Uncharacterized protein</fullName>
    </submittedName>
</protein>
<name>A0A7J8LGV3_9ROSI</name>
<organism evidence="1 2">
    <name type="scientific">Gossypium lobatum</name>
    <dbReference type="NCBI Taxonomy" id="34289"/>
    <lineage>
        <taxon>Eukaryota</taxon>
        <taxon>Viridiplantae</taxon>
        <taxon>Streptophyta</taxon>
        <taxon>Embryophyta</taxon>
        <taxon>Tracheophyta</taxon>
        <taxon>Spermatophyta</taxon>
        <taxon>Magnoliopsida</taxon>
        <taxon>eudicotyledons</taxon>
        <taxon>Gunneridae</taxon>
        <taxon>Pentapetalae</taxon>
        <taxon>rosids</taxon>
        <taxon>malvids</taxon>
        <taxon>Malvales</taxon>
        <taxon>Malvaceae</taxon>
        <taxon>Malvoideae</taxon>
        <taxon>Gossypium</taxon>
    </lineage>
</organism>
<evidence type="ECO:0000313" key="2">
    <source>
        <dbReference type="Proteomes" id="UP000593572"/>
    </source>
</evidence>